<evidence type="ECO:0000313" key="6">
    <source>
        <dbReference type="EMBL" id="OAJ67092.1"/>
    </source>
</evidence>
<dbReference type="Proteomes" id="UP000077786">
    <property type="component" value="Unassembled WGS sequence"/>
</dbReference>
<dbReference type="InterPro" id="IPR050109">
    <property type="entry name" value="HTH-type_TetR-like_transc_reg"/>
</dbReference>
<dbReference type="InterPro" id="IPR036271">
    <property type="entry name" value="Tet_transcr_reg_TetR-rel_C_sf"/>
</dbReference>
<dbReference type="SUPFAM" id="SSF48498">
    <property type="entry name" value="Tetracyclin repressor-like, C-terminal domain"/>
    <property type="match status" value="1"/>
</dbReference>
<dbReference type="EMBL" id="LUTU01000010">
    <property type="protein sequence ID" value="OAJ67092.1"/>
    <property type="molecule type" value="Genomic_DNA"/>
</dbReference>
<sequence length="202" mass="22106">MSETKDRPYHHGDLRRALTDTALAMLAADQNWVFTLREVARRTGVSHAAPYKHFRDREMLLRELASIGFVRLGETMTEAMSLVKPSTRAQFFAAAQACIAFACQNPGLYRLMFSSDADKTIDPQLHDAAMSTFGILLSLLERGQRDGSFRPVAVNALAAASWAQVHGLAMLTISHQLLEEKVGSTPVTAALDVLLDGMCCPG</sequence>
<dbReference type="InterPro" id="IPR009057">
    <property type="entry name" value="Homeodomain-like_sf"/>
</dbReference>
<dbReference type="RefSeq" id="WP_064274912.1">
    <property type="nucleotide sequence ID" value="NZ_LUTU01000010.1"/>
</dbReference>
<comment type="caution">
    <text evidence="6">The sequence shown here is derived from an EMBL/GenBank/DDBJ whole genome shotgun (WGS) entry which is preliminary data.</text>
</comment>
<keyword evidence="1" id="KW-0805">Transcription regulation</keyword>
<dbReference type="PATRIC" id="fig|38307.3.peg.2328"/>
<reference evidence="6 7" key="1">
    <citation type="submission" date="2016-03" db="EMBL/GenBank/DDBJ databases">
        <title>Draft genome sequence of Gluconobacter cerinus strain CECT 9110.</title>
        <authorList>
            <person name="Sainz F."/>
            <person name="Mas A."/>
            <person name="Torija M.J."/>
        </authorList>
    </citation>
    <scope>NUCLEOTIDE SEQUENCE [LARGE SCALE GENOMIC DNA]</scope>
    <source>
        <strain evidence="6 7">CECT 9110</strain>
    </source>
</reference>
<dbReference type="Pfam" id="PF00440">
    <property type="entry name" value="TetR_N"/>
    <property type="match status" value="1"/>
</dbReference>
<dbReference type="PANTHER" id="PTHR30055">
    <property type="entry name" value="HTH-TYPE TRANSCRIPTIONAL REGULATOR RUTR"/>
    <property type="match status" value="1"/>
</dbReference>
<accession>A0A1B6VIP4</accession>
<evidence type="ECO:0000256" key="2">
    <source>
        <dbReference type="ARBA" id="ARBA00023125"/>
    </source>
</evidence>
<feature type="DNA-binding region" description="H-T-H motif" evidence="4">
    <location>
        <begin position="35"/>
        <end position="54"/>
    </location>
</feature>
<evidence type="ECO:0000256" key="4">
    <source>
        <dbReference type="PROSITE-ProRule" id="PRU00335"/>
    </source>
</evidence>
<evidence type="ECO:0000256" key="3">
    <source>
        <dbReference type="ARBA" id="ARBA00023163"/>
    </source>
</evidence>
<organism evidence="6 7">
    <name type="scientific">Gluconobacter cerinus</name>
    <dbReference type="NCBI Taxonomy" id="38307"/>
    <lineage>
        <taxon>Bacteria</taxon>
        <taxon>Pseudomonadati</taxon>
        <taxon>Pseudomonadota</taxon>
        <taxon>Alphaproteobacteria</taxon>
        <taxon>Acetobacterales</taxon>
        <taxon>Acetobacteraceae</taxon>
        <taxon>Gluconobacter</taxon>
    </lineage>
</organism>
<dbReference type="Pfam" id="PF13305">
    <property type="entry name" value="TetR_C_33"/>
    <property type="match status" value="1"/>
</dbReference>
<dbReference type="SUPFAM" id="SSF46689">
    <property type="entry name" value="Homeodomain-like"/>
    <property type="match status" value="1"/>
</dbReference>
<gene>
    <name evidence="6" type="ORF">A0123_02238</name>
</gene>
<dbReference type="PROSITE" id="PS50977">
    <property type="entry name" value="HTH_TETR_2"/>
    <property type="match status" value="1"/>
</dbReference>
<feature type="domain" description="HTH tetR-type" evidence="5">
    <location>
        <begin position="12"/>
        <end position="72"/>
    </location>
</feature>
<keyword evidence="2 4" id="KW-0238">DNA-binding</keyword>
<protein>
    <submittedName>
        <fullName evidence="6">TetR family transcriptional regulator</fullName>
    </submittedName>
</protein>
<dbReference type="GO" id="GO:0000976">
    <property type="term" value="F:transcription cis-regulatory region binding"/>
    <property type="evidence" value="ECO:0007669"/>
    <property type="project" value="TreeGrafter"/>
</dbReference>
<keyword evidence="3" id="KW-0804">Transcription</keyword>
<dbReference type="Gene3D" id="1.10.357.10">
    <property type="entry name" value="Tetracycline Repressor, domain 2"/>
    <property type="match status" value="1"/>
</dbReference>
<dbReference type="AlphaFoldDB" id="A0A1B6VIP4"/>
<dbReference type="PANTHER" id="PTHR30055:SF220">
    <property type="entry name" value="TETR-FAMILY REGULATORY PROTEIN"/>
    <property type="match status" value="1"/>
</dbReference>
<evidence type="ECO:0000259" key="5">
    <source>
        <dbReference type="PROSITE" id="PS50977"/>
    </source>
</evidence>
<dbReference type="InterPro" id="IPR025996">
    <property type="entry name" value="MT1864/Rv1816-like_C"/>
</dbReference>
<evidence type="ECO:0000313" key="7">
    <source>
        <dbReference type="Proteomes" id="UP000077786"/>
    </source>
</evidence>
<proteinExistence type="predicted"/>
<dbReference type="GO" id="GO:0003700">
    <property type="term" value="F:DNA-binding transcription factor activity"/>
    <property type="evidence" value="ECO:0007669"/>
    <property type="project" value="TreeGrafter"/>
</dbReference>
<evidence type="ECO:0000256" key="1">
    <source>
        <dbReference type="ARBA" id="ARBA00023015"/>
    </source>
</evidence>
<dbReference type="OrthoDB" id="7056813at2"/>
<dbReference type="InterPro" id="IPR001647">
    <property type="entry name" value="HTH_TetR"/>
</dbReference>
<name>A0A1B6VIP4_9PROT</name>